<evidence type="ECO:0000256" key="6">
    <source>
        <dbReference type="ARBA" id="ARBA00023136"/>
    </source>
</evidence>
<keyword evidence="6 7" id="KW-0472">Membrane</keyword>
<sequence length="254" mass="26904">MESLSPEVLAFLVVAGFLSAFIDSVVGGGGMISLPALLLTGLPPSLALGTNKMASVMGSLTSTLSFMRSGKINYGLIKYLFPLSLIGSVFGVITVQKMPPEFLKPLVIVLLIAVTIYSVFKKDWGNESTYQGMTRKVAVLSGVAAFTLGFYDGFFGPGAGSFLIFAFLMIGFDFVTAAGNARTLNFASNIAAVITFGLAGSINFYYSIPMGLAMIVGALAGTRLAITKGATYVRPLFITVTTLLVSKQLWDLLR</sequence>
<feature type="transmembrane region" description="Helical" evidence="7">
    <location>
        <begin position="132"/>
        <end position="151"/>
    </location>
</feature>
<evidence type="ECO:0000256" key="4">
    <source>
        <dbReference type="ARBA" id="ARBA00022692"/>
    </source>
</evidence>
<accession>A0A645FSW4</accession>
<feature type="transmembrane region" description="Helical" evidence="7">
    <location>
        <begin position="79"/>
        <end position="96"/>
    </location>
</feature>
<keyword evidence="5 7" id="KW-1133">Transmembrane helix</keyword>
<comment type="caution">
    <text evidence="8">The sequence shown here is derived from an EMBL/GenBank/DDBJ whole genome shotgun (WGS) entry which is preliminary data.</text>
</comment>
<dbReference type="Pfam" id="PF01925">
    <property type="entry name" value="TauE"/>
    <property type="match status" value="1"/>
</dbReference>
<dbReference type="EMBL" id="VSSQ01063814">
    <property type="protein sequence ID" value="MPN16816.1"/>
    <property type="molecule type" value="Genomic_DNA"/>
</dbReference>
<feature type="transmembrane region" description="Helical" evidence="7">
    <location>
        <begin position="102"/>
        <end position="120"/>
    </location>
</feature>
<feature type="transmembrane region" description="Helical" evidence="7">
    <location>
        <begin position="157"/>
        <end position="176"/>
    </location>
</feature>
<evidence type="ECO:0000256" key="7">
    <source>
        <dbReference type="SAM" id="Phobius"/>
    </source>
</evidence>
<reference evidence="8" key="1">
    <citation type="submission" date="2019-08" db="EMBL/GenBank/DDBJ databases">
        <authorList>
            <person name="Kucharzyk K."/>
            <person name="Murdoch R.W."/>
            <person name="Higgins S."/>
            <person name="Loffler F."/>
        </authorList>
    </citation>
    <scope>NUCLEOTIDE SEQUENCE</scope>
</reference>
<dbReference type="PANTHER" id="PTHR30269:SF0">
    <property type="entry name" value="MEMBRANE TRANSPORTER PROTEIN YFCA-RELATED"/>
    <property type="match status" value="1"/>
</dbReference>
<dbReference type="InterPro" id="IPR002781">
    <property type="entry name" value="TM_pro_TauE-like"/>
</dbReference>
<name>A0A645FSW4_9ZZZZ</name>
<dbReference type="InterPro" id="IPR052017">
    <property type="entry name" value="TSUP"/>
</dbReference>
<dbReference type="PANTHER" id="PTHR30269">
    <property type="entry name" value="TRANSMEMBRANE PROTEIN YFCA"/>
    <property type="match status" value="1"/>
</dbReference>
<evidence type="ECO:0000256" key="1">
    <source>
        <dbReference type="ARBA" id="ARBA00004651"/>
    </source>
</evidence>
<keyword evidence="3" id="KW-1003">Cell membrane</keyword>
<comment type="subcellular location">
    <subcellularLocation>
        <location evidence="1">Cell membrane</location>
        <topology evidence="1">Multi-pass membrane protein</topology>
    </subcellularLocation>
</comment>
<organism evidence="8">
    <name type="scientific">bioreactor metagenome</name>
    <dbReference type="NCBI Taxonomy" id="1076179"/>
    <lineage>
        <taxon>unclassified sequences</taxon>
        <taxon>metagenomes</taxon>
        <taxon>ecological metagenomes</taxon>
    </lineage>
</organism>
<keyword evidence="2" id="KW-0813">Transport</keyword>
<keyword evidence="4 7" id="KW-0812">Transmembrane</keyword>
<evidence type="ECO:0000313" key="8">
    <source>
        <dbReference type="EMBL" id="MPN16816.1"/>
    </source>
</evidence>
<proteinExistence type="predicted"/>
<evidence type="ECO:0000256" key="3">
    <source>
        <dbReference type="ARBA" id="ARBA00022475"/>
    </source>
</evidence>
<feature type="transmembrane region" description="Helical" evidence="7">
    <location>
        <begin position="183"/>
        <end position="202"/>
    </location>
</feature>
<evidence type="ECO:0000256" key="2">
    <source>
        <dbReference type="ARBA" id="ARBA00022448"/>
    </source>
</evidence>
<dbReference type="GO" id="GO:0005886">
    <property type="term" value="C:plasma membrane"/>
    <property type="evidence" value="ECO:0007669"/>
    <property type="project" value="UniProtKB-SubCell"/>
</dbReference>
<protein>
    <submittedName>
        <fullName evidence="8">Putative membrane transporter protein YfcA</fullName>
    </submittedName>
</protein>
<evidence type="ECO:0000256" key="5">
    <source>
        <dbReference type="ARBA" id="ARBA00022989"/>
    </source>
</evidence>
<gene>
    <name evidence="8" type="primary">yfcA_30</name>
    <name evidence="8" type="ORF">SDC9_164163</name>
</gene>
<dbReference type="AlphaFoldDB" id="A0A645FSW4"/>